<feature type="transmembrane region" description="Helical" evidence="9">
    <location>
        <begin position="205"/>
        <end position="228"/>
    </location>
</feature>
<keyword evidence="13" id="KW-1185">Reference proteome</keyword>
<feature type="transmembrane region" description="Helical" evidence="9">
    <location>
        <begin position="146"/>
        <end position="166"/>
    </location>
</feature>
<feature type="transmembrane region" description="Helical" evidence="9">
    <location>
        <begin position="263"/>
        <end position="288"/>
    </location>
</feature>
<keyword evidence="5 10" id="KW-0592">Phosphate transport</keyword>
<dbReference type="NCBIfam" id="TIGR02138">
    <property type="entry name" value="phosphate_pstC"/>
    <property type="match status" value="1"/>
</dbReference>
<name>A0A517NVI7_9BACT</name>
<dbReference type="InterPro" id="IPR035906">
    <property type="entry name" value="MetI-like_sf"/>
</dbReference>
<dbReference type="Gene3D" id="1.10.3720.10">
    <property type="entry name" value="MetI-like"/>
    <property type="match status" value="1"/>
</dbReference>
<evidence type="ECO:0000256" key="1">
    <source>
        <dbReference type="ARBA" id="ARBA00004651"/>
    </source>
</evidence>
<dbReference type="GO" id="GO:0006817">
    <property type="term" value="P:phosphate ion transport"/>
    <property type="evidence" value="ECO:0007669"/>
    <property type="project" value="UniProtKB-KW"/>
</dbReference>
<dbReference type="InterPro" id="IPR051124">
    <property type="entry name" value="Phosphate_Transport_Permease"/>
</dbReference>
<dbReference type="GO" id="GO:0005886">
    <property type="term" value="C:plasma membrane"/>
    <property type="evidence" value="ECO:0007669"/>
    <property type="project" value="UniProtKB-SubCell"/>
</dbReference>
<keyword evidence="8 9" id="KW-0472">Membrane</keyword>
<dbReference type="Pfam" id="PF00528">
    <property type="entry name" value="BPD_transp_1"/>
    <property type="match status" value="1"/>
</dbReference>
<dbReference type="Proteomes" id="UP000319817">
    <property type="component" value="Chromosome"/>
</dbReference>
<sequence length="290" mass="30218">MTKWSLSTLSRLKSDWLFTVVTRSSACVAAAIVFLVVAFLISESIPAIRQIGVGRFITDASWHPLSDQFNLTPMIVASLTITLGAILIAAPLGISAAIYCQFYAPTAIAVWYRRLIELLSGIPSVVFGLWGLVVLAPIVARLGGSGQSILTASLVLGLMILPTVALTTQAALRSVPGEWLAGGAALGFCRSSTIRRIALPAARRGILGGLLLALARAMGETMAVLMLAGNVVEMPDSIVAPARTLTANIALEMGYATAGHRSVLFVSGLFLIAIVAVSVSLAGFGGAVDE</sequence>
<reference evidence="12 13" key="1">
    <citation type="submission" date="2019-02" db="EMBL/GenBank/DDBJ databases">
        <title>Deep-cultivation of Planctomycetes and their phenomic and genomic characterization uncovers novel biology.</title>
        <authorList>
            <person name="Wiegand S."/>
            <person name="Jogler M."/>
            <person name="Boedeker C."/>
            <person name="Pinto D."/>
            <person name="Vollmers J."/>
            <person name="Rivas-Marin E."/>
            <person name="Kohn T."/>
            <person name="Peeters S.H."/>
            <person name="Heuer A."/>
            <person name="Rast P."/>
            <person name="Oberbeckmann S."/>
            <person name="Bunk B."/>
            <person name="Jeske O."/>
            <person name="Meyerdierks A."/>
            <person name="Storesund J.E."/>
            <person name="Kallscheuer N."/>
            <person name="Luecker S."/>
            <person name="Lage O.M."/>
            <person name="Pohl T."/>
            <person name="Merkel B.J."/>
            <person name="Hornburger P."/>
            <person name="Mueller R.-W."/>
            <person name="Bruemmer F."/>
            <person name="Labrenz M."/>
            <person name="Spormann A.M."/>
            <person name="Op den Camp H."/>
            <person name="Overmann J."/>
            <person name="Amann R."/>
            <person name="Jetten M.S.M."/>
            <person name="Mascher T."/>
            <person name="Medema M.H."/>
            <person name="Devos D.P."/>
            <person name="Kaster A.-K."/>
            <person name="Ovreas L."/>
            <person name="Rohde M."/>
            <person name="Galperin M.Y."/>
            <person name="Jogler C."/>
        </authorList>
    </citation>
    <scope>NUCLEOTIDE SEQUENCE [LARGE SCALE GENOMIC DNA]</scope>
    <source>
        <strain evidence="12 13">K23_9</strain>
    </source>
</reference>
<proteinExistence type="inferred from homology"/>
<feature type="transmembrane region" description="Helical" evidence="9">
    <location>
        <begin position="74"/>
        <end position="103"/>
    </location>
</feature>
<dbReference type="InterPro" id="IPR000515">
    <property type="entry name" value="MetI-like"/>
</dbReference>
<dbReference type="RefSeq" id="WP_145418930.1">
    <property type="nucleotide sequence ID" value="NZ_CP036526.1"/>
</dbReference>
<keyword evidence="7 9" id="KW-1133">Transmembrane helix</keyword>
<comment type="similarity">
    <text evidence="2 10">Belongs to the binding-protein-dependent transport system permease family. CysTW subfamily.</text>
</comment>
<evidence type="ECO:0000256" key="4">
    <source>
        <dbReference type="ARBA" id="ARBA00022475"/>
    </source>
</evidence>
<evidence type="ECO:0000259" key="11">
    <source>
        <dbReference type="PROSITE" id="PS50928"/>
    </source>
</evidence>
<comment type="subcellular location">
    <subcellularLocation>
        <location evidence="1 9">Cell membrane</location>
        <topology evidence="1 9">Multi-pass membrane protein</topology>
    </subcellularLocation>
</comment>
<feature type="transmembrane region" description="Helical" evidence="9">
    <location>
        <begin position="20"/>
        <end position="41"/>
    </location>
</feature>
<keyword evidence="4 10" id="KW-1003">Cell membrane</keyword>
<protein>
    <recommendedName>
        <fullName evidence="10">Phosphate transport system permease protein</fullName>
    </recommendedName>
</protein>
<evidence type="ECO:0000256" key="8">
    <source>
        <dbReference type="ARBA" id="ARBA00023136"/>
    </source>
</evidence>
<evidence type="ECO:0000256" key="2">
    <source>
        <dbReference type="ARBA" id="ARBA00007069"/>
    </source>
</evidence>
<dbReference type="OrthoDB" id="9785113at2"/>
<evidence type="ECO:0000313" key="12">
    <source>
        <dbReference type="EMBL" id="QDT11129.1"/>
    </source>
</evidence>
<evidence type="ECO:0000256" key="9">
    <source>
        <dbReference type="RuleBase" id="RU363032"/>
    </source>
</evidence>
<evidence type="ECO:0000256" key="10">
    <source>
        <dbReference type="RuleBase" id="RU363054"/>
    </source>
</evidence>
<evidence type="ECO:0000256" key="5">
    <source>
        <dbReference type="ARBA" id="ARBA00022592"/>
    </source>
</evidence>
<feature type="domain" description="ABC transmembrane type-1" evidence="11">
    <location>
        <begin position="75"/>
        <end position="282"/>
    </location>
</feature>
<evidence type="ECO:0000256" key="3">
    <source>
        <dbReference type="ARBA" id="ARBA00022448"/>
    </source>
</evidence>
<keyword evidence="3 9" id="KW-0813">Transport</keyword>
<dbReference type="EMBL" id="CP036526">
    <property type="protein sequence ID" value="QDT11129.1"/>
    <property type="molecule type" value="Genomic_DNA"/>
</dbReference>
<dbReference type="PANTHER" id="PTHR30425">
    <property type="entry name" value="PHOSPHATE TRANSPORT SYSTEM PERMEASE PROTEIN PST"/>
    <property type="match status" value="1"/>
</dbReference>
<evidence type="ECO:0000256" key="6">
    <source>
        <dbReference type="ARBA" id="ARBA00022692"/>
    </source>
</evidence>
<dbReference type="GO" id="GO:0005315">
    <property type="term" value="F:phosphate transmembrane transporter activity"/>
    <property type="evidence" value="ECO:0007669"/>
    <property type="project" value="InterPro"/>
</dbReference>
<evidence type="ECO:0000256" key="7">
    <source>
        <dbReference type="ARBA" id="ARBA00022989"/>
    </source>
</evidence>
<keyword evidence="6 9" id="KW-0812">Transmembrane</keyword>
<dbReference type="PANTHER" id="PTHR30425:SF1">
    <property type="entry name" value="PHOSPHATE TRANSPORT SYSTEM PERMEASE PROTEIN PSTC"/>
    <property type="match status" value="1"/>
</dbReference>
<evidence type="ECO:0000313" key="13">
    <source>
        <dbReference type="Proteomes" id="UP000319817"/>
    </source>
</evidence>
<dbReference type="InterPro" id="IPR011864">
    <property type="entry name" value="Phosphate_PstC"/>
</dbReference>
<dbReference type="CDD" id="cd06261">
    <property type="entry name" value="TM_PBP2"/>
    <property type="match status" value="1"/>
</dbReference>
<feature type="transmembrane region" description="Helical" evidence="9">
    <location>
        <begin position="115"/>
        <end position="140"/>
    </location>
</feature>
<dbReference type="SUPFAM" id="SSF161098">
    <property type="entry name" value="MetI-like"/>
    <property type="match status" value="1"/>
</dbReference>
<accession>A0A517NVI7</accession>
<gene>
    <name evidence="12" type="primary">pstC_2</name>
    <name evidence="12" type="ORF">K239x_31230</name>
</gene>
<dbReference type="AlphaFoldDB" id="A0A517NVI7"/>
<comment type="function">
    <text evidence="10">Part of the binding-protein-dependent transport system for phosphate; probably responsible for the translocation of the substrate across the membrane.</text>
</comment>
<dbReference type="PROSITE" id="PS50928">
    <property type="entry name" value="ABC_TM1"/>
    <property type="match status" value="1"/>
</dbReference>
<organism evidence="12 13">
    <name type="scientific">Stieleria marina</name>
    <dbReference type="NCBI Taxonomy" id="1930275"/>
    <lineage>
        <taxon>Bacteria</taxon>
        <taxon>Pseudomonadati</taxon>
        <taxon>Planctomycetota</taxon>
        <taxon>Planctomycetia</taxon>
        <taxon>Pirellulales</taxon>
        <taxon>Pirellulaceae</taxon>
        <taxon>Stieleria</taxon>
    </lineage>
</organism>